<keyword evidence="7" id="KW-0436">Ligase</keyword>
<evidence type="ECO:0000313" key="8">
    <source>
        <dbReference type="Proteomes" id="UP001142648"/>
    </source>
</evidence>
<feature type="transmembrane region" description="Helical" evidence="5">
    <location>
        <begin position="214"/>
        <end position="230"/>
    </location>
</feature>
<reference evidence="7" key="1">
    <citation type="submission" date="2022-09" db="EMBL/GenBank/DDBJ databases">
        <title>The genome sequence of Tsuneonella sp. YG55.</title>
        <authorList>
            <person name="Liu Y."/>
        </authorList>
    </citation>
    <scope>NUCLEOTIDE SEQUENCE</scope>
    <source>
        <strain evidence="7">YG55</strain>
    </source>
</reference>
<keyword evidence="2 5" id="KW-0812">Transmembrane</keyword>
<feature type="transmembrane region" description="Helical" evidence="5">
    <location>
        <begin position="297"/>
        <end position="317"/>
    </location>
</feature>
<comment type="subcellular location">
    <subcellularLocation>
        <location evidence="1">Membrane</location>
        <topology evidence="1">Multi-pass membrane protein</topology>
    </subcellularLocation>
</comment>
<dbReference type="RefSeq" id="WP_259960541.1">
    <property type="nucleotide sequence ID" value="NZ_JAOAMV010000001.1"/>
</dbReference>
<feature type="transmembrane region" description="Helical" evidence="5">
    <location>
        <begin position="167"/>
        <end position="187"/>
    </location>
</feature>
<evidence type="ECO:0000256" key="5">
    <source>
        <dbReference type="SAM" id="Phobius"/>
    </source>
</evidence>
<dbReference type="PANTHER" id="PTHR37422">
    <property type="entry name" value="TEICHURONIC ACID BIOSYNTHESIS PROTEIN TUAE"/>
    <property type="match status" value="1"/>
</dbReference>
<feature type="transmembrane region" description="Helical" evidence="5">
    <location>
        <begin position="242"/>
        <end position="261"/>
    </location>
</feature>
<dbReference type="EMBL" id="JAOAMV010000001">
    <property type="protein sequence ID" value="MCT2557783.1"/>
    <property type="molecule type" value="Genomic_DNA"/>
</dbReference>
<evidence type="ECO:0000313" key="7">
    <source>
        <dbReference type="EMBL" id="MCT2557783.1"/>
    </source>
</evidence>
<feature type="transmembrane region" description="Helical" evidence="5">
    <location>
        <begin position="425"/>
        <end position="443"/>
    </location>
</feature>
<feature type="transmembrane region" description="Helical" evidence="5">
    <location>
        <begin position="267"/>
        <end position="285"/>
    </location>
</feature>
<feature type="transmembrane region" description="Helical" evidence="5">
    <location>
        <begin position="29"/>
        <end position="46"/>
    </location>
</feature>
<dbReference type="Pfam" id="PF04932">
    <property type="entry name" value="Wzy_C"/>
    <property type="match status" value="1"/>
</dbReference>
<gene>
    <name evidence="7" type="ORF">N0B51_02180</name>
</gene>
<evidence type="ECO:0000259" key="6">
    <source>
        <dbReference type="Pfam" id="PF04932"/>
    </source>
</evidence>
<dbReference type="InterPro" id="IPR007016">
    <property type="entry name" value="O-antigen_ligase-rel_domated"/>
</dbReference>
<organism evidence="7 8">
    <name type="scientific">Tsuneonella litorea</name>
    <dbReference type="NCBI Taxonomy" id="2976475"/>
    <lineage>
        <taxon>Bacteria</taxon>
        <taxon>Pseudomonadati</taxon>
        <taxon>Pseudomonadota</taxon>
        <taxon>Alphaproteobacteria</taxon>
        <taxon>Sphingomonadales</taxon>
        <taxon>Erythrobacteraceae</taxon>
        <taxon>Tsuneonella</taxon>
    </lineage>
</organism>
<evidence type="ECO:0000256" key="1">
    <source>
        <dbReference type="ARBA" id="ARBA00004141"/>
    </source>
</evidence>
<feature type="transmembrane region" description="Helical" evidence="5">
    <location>
        <begin position="449"/>
        <end position="465"/>
    </location>
</feature>
<dbReference type="Proteomes" id="UP001142648">
    <property type="component" value="Unassembled WGS sequence"/>
</dbReference>
<feature type="transmembrane region" description="Helical" evidence="5">
    <location>
        <begin position="394"/>
        <end position="413"/>
    </location>
</feature>
<keyword evidence="4 5" id="KW-0472">Membrane</keyword>
<dbReference type="PANTHER" id="PTHR37422:SF23">
    <property type="entry name" value="TEICHURONIC ACID BIOSYNTHESIS PROTEIN TUAE"/>
    <property type="match status" value="1"/>
</dbReference>
<feature type="transmembrane region" description="Helical" evidence="5">
    <location>
        <begin position="52"/>
        <end position="71"/>
    </location>
</feature>
<evidence type="ECO:0000256" key="2">
    <source>
        <dbReference type="ARBA" id="ARBA00022692"/>
    </source>
</evidence>
<feature type="domain" description="O-antigen ligase-related" evidence="6">
    <location>
        <begin position="251"/>
        <end position="401"/>
    </location>
</feature>
<keyword evidence="8" id="KW-1185">Reference proteome</keyword>
<evidence type="ECO:0000256" key="3">
    <source>
        <dbReference type="ARBA" id="ARBA00022989"/>
    </source>
</evidence>
<comment type="caution">
    <text evidence="7">The sequence shown here is derived from an EMBL/GenBank/DDBJ whole genome shotgun (WGS) entry which is preliminary data.</text>
</comment>
<protein>
    <submittedName>
        <fullName evidence="7">O-antigen ligase family protein</fullName>
    </submittedName>
</protein>
<feature type="transmembrane region" description="Helical" evidence="5">
    <location>
        <begin position="140"/>
        <end position="158"/>
    </location>
</feature>
<keyword evidence="3 5" id="KW-1133">Transmembrane helix</keyword>
<feature type="transmembrane region" description="Helical" evidence="5">
    <location>
        <begin position="83"/>
        <end position="102"/>
    </location>
</feature>
<name>A0A9X2VYT0_9SPHN</name>
<accession>A0A9X2VYT0</accession>
<sequence length="467" mass="50078">MQANRRKRVRAKHGFANYMRWDLATNAKARFVVCCTFAAAVFLMGGGSRADIASLVLLRPLAVFVAAYALIVAQPGQLRAIRVPLVLLLSLAALMAVQLIPLPQDWWADLPGREVYARIQADAGLGDVARPLTLSPARTLNALFSLTVPLATLCIVAVQSSQNHRRLLFAIAIGGAMAVVWAAAQIAGPPHGPLYTYAQTNHGFPVGPFANRNHLALLLAIEIVLIGYISRRLILEGAMRPFYATILGASSLVVVALVLVAGSRAGLALAIVAAPIAVWLSWAAYKHSGGEPGRKVKIGLAVVALAAVLMIIALVIYNSQAASIERLAENGARVDVRTERWPIVLEMLRQHWLLGIGFGAFQGAFQGFETSAILTPFVFNQAHNDWLQFPLEGGLPGAVLLAIALAWTASRSANVVLAIRQRFDGVRLVAVAILLLTALASIVDYPLRTPIIMFICGISLALLAQRD</sequence>
<dbReference type="AlphaFoldDB" id="A0A9X2VYT0"/>
<evidence type="ECO:0000256" key="4">
    <source>
        <dbReference type="ARBA" id="ARBA00023136"/>
    </source>
</evidence>
<dbReference type="GO" id="GO:0016020">
    <property type="term" value="C:membrane"/>
    <property type="evidence" value="ECO:0007669"/>
    <property type="project" value="UniProtKB-SubCell"/>
</dbReference>
<dbReference type="InterPro" id="IPR051533">
    <property type="entry name" value="WaaL-like"/>
</dbReference>
<proteinExistence type="predicted"/>
<dbReference type="GO" id="GO:0016874">
    <property type="term" value="F:ligase activity"/>
    <property type="evidence" value="ECO:0007669"/>
    <property type="project" value="UniProtKB-KW"/>
</dbReference>